<gene>
    <name evidence="1" type="primary">TRMT2B</name>
    <name evidence="1" type="ORF">g.110223</name>
</gene>
<dbReference type="InterPro" id="IPR045850">
    <property type="entry name" value="TRM2_met"/>
</dbReference>
<dbReference type="EMBL" id="GGMS01015910">
    <property type="protein sequence ID" value="MBY85113.1"/>
    <property type="molecule type" value="Transcribed_RNA"/>
</dbReference>
<organism evidence="1">
    <name type="scientific">Sipha flava</name>
    <name type="common">yellow sugarcane aphid</name>
    <dbReference type="NCBI Taxonomy" id="143950"/>
    <lineage>
        <taxon>Eukaryota</taxon>
        <taxon>Metazoa</taxon>
        <taxon>Ecdysozoa</taxon>
        <taxon>Arthropoda</taxon>
        <taxon>Hexapoda</taxon>
        <taxon>Insecta</taxon>
        <taxon>Pterygota</taxon>
        <taxon>Neoptera</taxon>
        <taxon>Paraneoptera</taxon>
        <taxon>Hemiptera</taxon>
        <taxon>Sternorrhyncha</taxon>
        <taxon>Aphidomorpha</taxon>
        <taxon>Aphidoidea</taxon>
        <taxon>Aphididae</taxon>
        <taxon>Sipha</taxon>
    </lineage>
</organism>
<reference evidence="1" key="1">
    <citation type="submission" date="2018-04" db="EMBL/GenBank/DDBJ databases">
        <title>Transcriptome assembly of Sipha flava.</title>
        <authorList>
            <person name="Scully E.D."/>
            <person name="Geib S.M."/>
            <person name="Palmer N.A."/>
            <person name="Koch K."/>
            <person name="Bradshaw J."/>
            <person name="Heng-Moss T."/>
            <person name="Sarath G."/>
        </authorList>
    </citation>
    <scope>NUCLEOTIDE SEQUENCE</scope>
</reference>
<dbReference type="GO" id="GO:0003723">
    <property type="term" value="F:RNA binding"/>
    <property type="evidence" value="ECO:0007669"/>
    <property type="project" value="TreeGrafter"/>
</dbReference>
<keyword evidence="1" id="KW-0808">Transferase</keyword>
<protein>
    <submittedName>
        <fullName evidence="1">tRNA (Uracil(54)-C(5))-methyltransferase</fullName>
    </submittedName>
</protein>
<dbReference type="AlphaFoldDB" id="A0A2S2R5B2"/>
<sequence length="140" mass="15525">MIIRMNEAGEVMVSIVVNQLVLDFEKLPSIKCSISKWFKENITENVVSLYFQVYGEKALADCISTPNEAELLWGQKYIIEKLLSLSLEISPATYFRLNSLGAEELCKVVADLADVNENTTVLDLFCGSGCLALTLAKVIN</sequence>
<keyword evidence="1" id="KW-0489">Methyltransferase</keyword>
<dbReference type="PANTHER" id="PTHR45904:SF2">
    <property type="entry name" value="TRNA (URACIL-5-)-METHYLTRANSFERASE HOMOLOG A"/>
    <property type="match status" value="1"/>
</dbReference>
<evidence type="ECO:0000313" key="1">
    <source>
        <dbReference type="EMBL" id="MBY85113.1"/>
    </source>
</evidence>
<dbReference type="OrthoDB" id="10250660at2759"/>
<dbReference type="Gene3D" id="3.40.50.150">
    <property type="entry name" value="Vaccinia Virus protein VP39"/>
    <property type="match status" value="1"/>
</dbReference>
<accession>A0A2S2R5B2</accession>
<dbReference type="InterPro" id="IPR029063">
    <property type="entry name" value="SAM-dependent_MTases_sf"/>
</dbReference>
<dbReference type="Gene3D" id="2.40.50.1070">
    <property type="match status" value="1"/>
</dbReference>
<dbReference type="SUPFAM" id="SSF53335">
    <property type="entry name" value="S-adenosyl-L-methionine-dependent methyltransferases"/>
    <property type="match status" value="1"/>
</dbReference>
<name>A0A2S2R5B2_9HEMI</name>
<dbReference type="GO" id="GO:0008168">
    <property type="term" value="F:methyltransferase activity"/>
    <property type="evidence" value="ECO:0007669"/>
    <property type="project" value="UniProtKB-KW"/>
</dbReference>
<dbReference type="PANTHER" id="PTHR45904">
    <property type="entry name" value="TRNA (URACIL-5-)-METHYLTRANSFERASE"/>
    <property type="match status" value="1"/>
</dbReference>
<dbReference type="GO" id="GO:0032259">
    <property type="term" value="P:methylation"/>
    <property type="evidence" value="ECO:0007669"/>
    <property type="project" value="UniProtKB-KW"/>
</dbReference>
<proteinExistence type="predicted"/>